<evidence type="ECO:0000313" key="9">
    <source>
        <dbReference type="EMBL" id="GAF75368.1"/>
    </source>
</evidence>
<keyword evidence="5 7" id="KW-1133">Transmembrane helix</keyword>
<dbReference type="InterPro" id="IPR018076">
    <property type="entry name" value="T2SS_GspF_dom"/>
</dbReference>
<evidence type="ECO:0000256" key="2">
    <source>
        <dbReference type="ARBA" id="ARBA00005745"/>
    </source>
</evidence>
<dbReference type="EMBL" id="BARS01002956">
    <property type="protein sequence ID" value="GAF75368.1"/>
    <property type="molecule type" value="Genomic_DNA"/>
</dbReference>
<gene>
    <name evidence="9" type="ORF">S01H1_05679</name>
</gene>
<dbReference type="GO" id="GO:0005886">
    <property type="term" value="C:plasma membrane"/>
    <property type="evidence" value="ECO:0007669"/>
    <property type="project" value="UniProtKB-SubCell"/>
</dbReference>
<proteinExistence type="inferred from homology"/>
<accession>X0S2Q4</accession>
<comment type="subcellular location">
    <subcellularLocation>
        <location evidence="1">Cell membrane</location>
        <topology evidence="1">Multi-pass membrane protein</topology>
    </subcellularLocation>
</comment>
<keyword evidence="6 7" id="KW-0472">Membrane</keyword>
<protein>
    <recommendedName>
        <fullName evidence="8">Type II secretion system protein GspF domain-containing protein</fullName>
    </recommendedName>
</protein>
<reference evidence="9" key="1">
    <citation type="journal article" date="2014" name="Front. Microbiol.">
        <title>High frequency of phylogenetically diverse reductive dehalogenase-homologous genes in deep subseafloor sedimentary metagenomes.</title>
        <authorList>
            <person name="Kawai M."/>
            <person name="Futagami T."/>
            <person name="Toyoda A."/>
            <person name="Takaki Y."/>
            <person name="Nishi S."/>
            <person name="Hori S."/>
            <person name="Arai W."/>
            <person name="Tsubouchi T."/>
            <person name="Morono Y."/>
            <person name="Uchiyama I."/>
            <person name="Ito T."/>
            <person name="Fujiyama A."/>
            <person name="Inagaki F."/>
            <person name="Takami H."/>
        </authorList>
    </citation>
    <scope>NUCLEOTIDE SEQUENCE</scope>
    <source>
        <strain evidence="9">Expedition CK06-06</strain>
    </source>
</reference>
<comment type="similarity">
    <text evidence="2">Belongs to the GSP F family.</text>
</comment>
<sequence>MIEVGEQTGQLPEMLMKIADTYDEDVDTAVAGITSIIEPVLIIFLAFIVGFIVIALFLPLVTMITNFSQMEG</sequence>
<dbReference type="InterPro" id="IPR003004">
    <property type="entry name" value="GspF/PilC"/>
</dbReference>
<evidence type="ECO:0000256" key="3">
    <source>
        <dbReference type="ARBA" id="ARBA00022475"/>
    </source>
</evidence>
<evidence type="ECO:0000256" key="6">
    <source>
        <dbReference type="ARBA" id="ARBA00023136"/>
    </source>
</evidence>
<dbReference type="Pfam" id="PF00482">
    <property type="entry name" value="T2SSF"/>
    <property type="match status" value="1"/>
</dbReference>
<organism evidence="9">
    <name type="scientific">marine sediment metagenome</name>
    <dbReference type="NCBI Taxonomy" id="412755"/>
    <lineage>
        <taxon>unclassified sequences</taxon>
        <taxon>metagenomes</taxon>
        <taxon>ecological metagenomes</taxon>
    </lineage>
</organism>
<comment type="caution">
    <text evidence="9">The sequence shown here is derived from an EMBL/GenBank/DDBJ whole genome shotgun (WGS) entry which is preliminary data.</text>
</comment>
<evidence type="ECO:0000259" key="8">
    <source>
        <dbReference type="Pfam" id="PF00482"/>
    </source>
</evidence>
<dbReference type="AlphaFoldDB" id="X0S2Q4"/>
<dbReference type="InterPro" id="IPR042094">
    <property type="entry name" value="T2SS_GspF_sf"/>
</dbReference>
<dbReference type="PANTHER" id="PTHR30012">
    <property type="entry name" value="GENERAL SECRETION PATHWAY PROTEIN"/>
    <property type="match status" value="1"/>
</dbReference>
<dbReference type="PANTHER" id="PTHR30012:SF0">
    <property type="entry name" value="TYPE II SECRETION SYSTEM PROTEIN F-RELATED"/>
    <property type="match status" value="1"/>
</dbReference>
<keyword evidence="4 7" id="KW-0812">Transmembrane</keyword>
<dbReference type="Gene3D" id="1.20.81.30">
    <property type="entry name" value="Type II secretion system (T2SS), domain F"/>
    <property type="match status" value="1"/>
</dbReference>
<name>X0S2Q4_9ZZZZ</name>
<evidence type="ECO:0000256" key="4">
    <source>
        <dbReference type="ARBA" id="ARBA00022692"/>
    </source>
</evidence>
<evidence type="ECO:0000256" key="5">
    <source>
        <dbReference type="ARBA" id="ARBA00022989"/>
    </source>
</evidence>
<evidence type="ECO:0000256" key="7">
    <source>
        <dbReference type="SAM" id="Phobius"/>
    </source>
</evidence>
<feature type="domain" description="Type II secretion system protein GspF" evidence="8">
    <location>
        <begin position="1"/>
        <end position="59"/>
    </location>
</feature>
<feature type="transmembrane region" description="Helical" evidence="7">
    <location>
        <begin position="40"/>
        <end position="61"/>
    </location>
</feature>
<evidence type="ECO:0000256" key="1">
    <source>
        <dbReference type="ARBA" id="ARBA00004651"/>
    </source>
</evidence>
<keyword evidence="3" id="KW-1003">Cell membrane</keyword>